<dbReference type="VEuPathDB" id="VectorBase:GAUT036493"/>
<dbReference type="EnsemblMetazoa" id="GAUT036493-RA">
    <property type="protein sequence ID" value="GAUT036493-PA"/>
    <property type="gene ID" value="GAUT036493"/>
</dbReference>
<sequence>MKMFIQRDSSLRLLQANATGNGAPSNICETMKMVMHVTCIAFCFRCWIGVVLEEIISPRSSSLTAPLKVKAYNVSVLSEILGSLMVVSHPRLRNTNERESFCTTSSFSEQQQQVRDHILVALVAFPYNASDVKGAR</sequence>
<keyword evidence="2" id="KW-1185">Reference proteome</keyword>
<organism evidence="1 2">
    <name type="scientific">Glossina austeni</name>
    <name type="common">Savannah tsetse fly</name>
    <dbReference type="NCBI Taxonomy" id="7395"/>
    <lineage>
        <taxon>Eukaryota</taxon>
        <taxon>Metazoa</taxon>
        <taxon>Ecdysozoa</taxon>
        <taxon>Arthropoda</taxon>
        <taxon>Hexapoda</taxon>
        <taxon>Insecta</taxon>
        <taxon>Pterygota</taxon>
        <taxon>Neoptera</taxon>
        <taxon>Endopterygota</taxon>
        <taxon>Diptera</taxon>
        <taxon>Brachycera</taxon>
        <taxon>Muscomorpha</taxon>
        <taxon>Hippoboscoidea</taxon>
        <taxon>Glossinidae</taxon>
        <taxon>Glossina</taxon>
    </lineage>
</organism>
<evidence type="ECO:0000313" key="1">
    <source>
        <dbReference type="EnsemblMetazoa" id="GAUT036493-PA"/>
    </source>
</evidence>
<evidence type="ECO:0000313" key="2">
    <source>
        <dbReference type="Proteomes" id="UP000078200"/>
    </source>
</evidence>
<dbReference type="Proteomes" id="UP000078200">
    <property type="component" value="Unassembled WGS sequence"/>
</dbReference>
<dbReference type="AlphaFoldDB" id="A0A1A9VGI9"/>
<accession>A0A1A9VGI9</accession>
<protein>
    <submittedName>
        <fullName evidence="1">Uncharacterized protein</fullName>
    </submittedName>
</protein>
<name>A0A1A9VGI9_GLOAU</name>
<proteinExistence type="predicted"/>
<reference evidence="1" key="1">
    <citation type="submission" date="2020-05" db="UniProtKB">
        <authorList>
            <consortium name="EnsemblMetazoa"/>
        </authorList>
    </citation>
    <scope>IDENTIFICATION</scope>
    <source>
        <strain evidence="1">TTRI</strain>
    </source>
</reference>